<evidence type="ECO:0000256" key="3">
    <source>
        <dbReference type="ARBA" id="ARBA00022771"/>
    </source>
</evidence>
<dbReference type="InterPro" id="IPR051643">
    <property type="entry name" value="Transcr_Reg_ZincFinger"/>
</dbReference>
<name>I2H4N6_HENB6</name>
<dbReference type="PANTHER" id="PTHR24396">
    <property type="entry name" value="ZINC FINGER PROTEIN"/>
    <property type="match status" value="1"/>
</dbReference>
<dbReference type="PROSITE" id="PS00028">
    <property type="entry name" value="ZINC_FINGER_C2H2_1"/>
    <property type="match status" value="1"/>
</dbReference>
<reference evidence="8 9" key="1">
    <citation type="journal article" date="2011" name="Proc. Natl. Acad. Sci. U.S.A.">
        <title>Evolutionary erosion of yeast sex chromosomes by mating-type switching accidents.</title>
        <authorList>
            <person name="Gordon J.L."/>
            <person name="Armisen D."/>
            <person name="Proux-Wera E."/>
            <person name="Oheigeartaigh S.S."/>
            <person name="Byrne K.P."/>
            <person name="Wolfe K.H."/>
        </authorList>
    </citation>
    <scope>NUCLEOTIDE SEQUENCE [LARGE SCALE GENOMIC DNA]</scope>
    <source>
        <strain evidence="9">ATCC 34711 / CBS 6284 / DSM 70876 / NBRC 10599 / NRRL Y-10934 / UCD 77-7</strain>
    </source>
</reference>
<evidence type="ECO:0000256" key="6">
    <source>
        <dbReference type="PROSITE-ProRule" id="PRU00042"/>
    </source>
</evidence>
<protein>
    <recommendedName>
        <fullName evidence="7">C2H2-type domain-containing protein</fullName>
    </recommendedName>
</protein>
<evidence type="ECO:0000256" key="1">
    <source>
        <dbReference type="ARBA" id="ARBA00004123"/>
    </source>
</evidence>
<dbReference type="GO" id="GO:0000978">
    <property type="term" value="F:RNA polymerase II cis-regulatory region sequence-specific DNA binding"/>
    <property type="evidence" value="ECO:0007669"/>
    <property type="project" value="TreeGrafter"/>
</dbReference>
<gene>
    <name evidence="8" type="primary">TBLA0E02820</name>
    <name evidence="8" type="ORF">TBLA_0E02820</name>
</gene>
<accession>I2H4N6</accession>
<dbReference type="GO" id="GO:0000981">
    <property type="term" value="F:DNA-binding transcription factor activity, RNA polymerase II-specific"/>
    <property type="evidence" value="ECO:0007669"/>
    <property type="project" value="TreeGrafter"/>
</dbReference>
<dbReference type="Proteomes" id="UP000002866">
    <property type="component" value="Chromosome 5"/>
</dbReference>
<dbReference type="InterPro" id="IPR013087">
    <property type="entry name" value="Znf_C2H2_type"/>
</dbReference>
<keyword evidence="9" id="KW-1185">Reference proteome</keyword>
<comment type="subcellular location">
    <subcellularLocation>
        <location evidence="1">Nucleus</location>
    </subcellularLocation>
</comment>
<keyword evidence="3 6" id="KW-0863">Zinc-finger</keyword>
<dbReference type="HOGENOM" id="CLU_891919_0_0_1"/>
<dbReference type="PANTHER" id="PTHR24396:SF19">
    <property type="entry name" value="FI01119P"/>
    <property type="match status" value="1"/>
</dbReference>
<dbReference type="SUPFAM" id="SSF57667">
    <property type="entry name" value="beta-beta-alpha zinc fingers"/>
    <property type="match status" value="1"/>
</dbReference>
<dbReference type="KEGG" id="tbl:TBLA_0E02820"/>
<evidence type="ECO:0000256" key="5">
    <source>
        <dbReference type="ARBA" id="ARBA00023242"/>
    </source>
</evidence>
<organism evidence="8 9">
    <name type="scientific">Henningerozyma blattae (strain ATCC 34711 / CBS 6284 / DSM 70876 / NBRC 10599 / NRRL Y-10934 / UCD 77-7)</name>
    <name type="common">Yeast</name>
    <name type="synonym">Tetrapisispora blattae</name>
    <dbReference type="NCBI Taxonomy" id="1071380"/>
    <lineage>
        <taxon>Eukaryota</taxon>
        <taxon>Fungi</taxon>
        <taxon>Dikarya</taxon>
        <taxon>Ascomycota</taxon>
        <taxon>Saccharomycotina</taxon>
        <taxon>Saccharomycetes</taxon>
        <taxon>Saccharomycetales</taxon>
        <taxon>Saccharomycetaceae</taxon>
        <taxon>Henningerozyma</taxon>
    </lineage>
</organism>
<proteinExistence type="predicted"/>
<keyword evidence="2" id="KW-0479">Metal-binding</keyword>
<evidence type="ECO:0000256" key="2">
    <source>
        <dbReference type="ARBA" id="ARBA00022723"/>
    </source>
</evidence>
<keyword evidence="4" id="KW-0862">Zinc</keyword>
<dbReference type="eggNOG" id="ENOG502S1NP">
    <property type="taxonomic scope" value="Eukaryota"/>
</dbReference>
<evidence type="ECO:0000313" key="9">
    <source>
        <dbReference type="Proteomes" id="UP000002866"/>
    </source>
</evidence>
<feature type="domain" description="C2H2-type" evidence="7">
    <location>
        <begin position="13"/>
        <end position="40"/>
    </location>
</feature>
<dbReference type="STRING" id="1071380.I2H4N6"/>
<dbReference type="InParanoid" id="I2H4N6"/>
<dbReference type="InterPro" id="IPR036236">
    <property type="entry name" value="Znf_C2H2_sf"/>
</dbReference>
<dbReference type="SMART" id="SM00355">
    <property type="entry name" value="ZnF_C2H2"/>
    <property type="match status" value="2"/>
</dbReference>
<evidence type="ECO:0000256" key="4">
    <source>
        <dbReference type="ARBA" id="ARBA00022833"/>
    </source>
</evidence>
<dbReference type="OrthoDB" id="9439903at2759"/>
<dbReference type="RefSeq" id="XP_004180857.1">
    <property type="nucleotide sequence ID" value="XM_004180809.1"/>
</dbReference>
<dbReference type="EMBL" id="HE806320">
    <property type="protein sequence ID" value="CCH61338.1"/>
    <property type="molecule type" value="Genomic_DNA"/>
</dbReference>
<dbReference type="GO" id="GO:0005634">
    <property type="term" value="C:nucleus"/>
    <property type="evidence" value="ECO:0007669"/>
    <property type="project" value="UniProtKB-SubCell"/>
</dbReference>
<dbReference type="GO" id="GO:0008270">
    <property type="term" value="F:zinc ion binding"/>
    <property type="evidence" value="ECO:0007669"/>
    <property type="project" value="UniProtKB-KW"/>
</dbReference>
<dbReference type="PROSITE" id="PS50157">
    <property type="entry name" value="ZINC_FINGER_C2H2_2"/>
    <property type="match status" value="1"/>
</dbReference>
<sequence length="312" mass="36485">MVKNGEEGVEGNYICHYCDASFRLMSYLTRHIKKHAIEKAFKCPFYNEKLPADLRCHVSGGFSRKDTFKMHLKCRHFIYPKGIKQNERSKYSGNCAQCGEFFHNSNDWMDNHISTGQCKSLPQGFRMKSEVKSGKLKRIKTSTGNLRFISTAKSVVEPNVLLNKDAIEAMAIVAKDSRDYGGVFSKYGDNGLMMKPVIGDRKRELEEEEVEDLEEEYMNWRSHGRGKRDIPKCMSDYHLFKDVENEEVKGSPFEKFIMKITRREREVEEKAREEENEEELIPLDMTQCPIDELPVEFIENNCHFYNYEEMFN</sequence>
<dbReference type="AlphaFoldDB" id="I2H4N6"/>
<evidence type="ECO:0000259" key="7">
    <source>
        <dbReference type="PROSITE" id="PS50157"/>
    </source>
</evidence>
<keyword evidence="5" id="KW-0539">Nucleus</keyword>
<dbReference type="GeneID" id="14496411"/>
<dbReference type="Gene3D" id="3.30.160.60">
    <property type="entry name" value="Classic Zinc Finger"/>
    <property type="match status" value="1"/>
</dbReference>
<evidence type="ECO:0000313" key="8">
    <source>
        <dbReference type="EMBL" id="CCH61338.1"/>
    </source>
</evidence>